<organism evidence="14 15">
    <name type="scientific">Methylocella tundrae</name>
    <dbReference type="NCBI Taxonomy" id="227605"/>
    <lineage>
        <taxon>Bacteria</taxon>
        <taxon>Pseudomonadati</taxon>
        <taxon>Pseudomonadota</taxon>
        <taxon>Alphaproteobacteria</taxon>
        <taxon>Hyphomicrobiales</taxon>
        <taxon>Beijerinckiaceae</taxon>
        <taxon>Methylocella</taxon>
    </lineage>
</organism>
<dbReference type="InterPro" id="IPR014216">
    <property type="entry name" value="ABC_transptr_CydD"/>
</dbReference>
<evidence type="ECO:0000256" key="11">
    <source>
        <dbReference type="SAM" id="Phobius"/>
    </source>
</evidence>
<feature type="domain" description="ABC transmembrane type-1" evidence="13">
    <location>
        <begin position="21"/>
        <end position="303"/>
    </location>
</feature>
<evidence type="ECO:0000313" key="15">
    <source>
        <dbReference type="Proteomes" id="UP000485880"/>
    </source>
</evidence>
<dbReference type="GO" id="GO:0005886">
    <property type="term" value="C:plasma membrane"/>
    <property type="evidence" value="ECO:0007669"/>
    <property type="project" value="UniProtKB-SubCell"/>
</dbReference>
<keyword evidence="9 11" id="KW-1133">Transmembrane helix</keyword>
<dbReference type="Pfam" id="PF00005">
    <property type="entry name" value="ABC_tran"/>
    <property type="match status" value="1"/>
</dbReference>
<feature type="transmembrane region" description="Helical" evidence="11">
    <location>
        <begin position="240"/>
        <end position="268"/>
    </location>
</feature>
<comment type="similarity">
    <text evidence="2">Belongs to the ABC transporter superfamily.</text>
</comment>
<dbReference type="NCBIfam" id="TIGR02857">
    <property type="entry name" value="CydD"/>
    <property type="match status" value="1"/>
</dbReference>
<evidence type="ECO:0000256" key="3">
    <source>
        <dbReference type="ARBA" id="ARBA00022448"/>
    </source>
</evidence>
<dbReference type="Proteomes" id="UP000485880">
    <property type="component" value="Unassembled WGS sequence"/>
</dbReference>
<accession>A0A8B6MAH9</accession>
<dbReference type="InterPro" id="IPR003439">
    <property type="entry name" value="ABC_transporter-like_ATP-bd"/>
</dbReference>
<dbReference type="InterPro" id="IPR011527">
    <property type="entry name" value="ABC1_TM_dom"/>
</dbReference>
<dbReference type="Gene3D" id="3.40.50.300">
    <property type="entry name" value="P-loop containing nucleotide triphosphate hydrolases"/>
    <property type="match status" value="1"/>
</dbReference>
<dbReference type="SUPFAM" id="SSF52540">
    <property type="entry name" value="P-loop containing nucleoside triphosphate hydrolases"/>
    <property type="match status" value="1"/>
</dbReference>
<dbReference type="FunFam" id="3.40.50.300:FF:001001">
    <property type="entry name" value="Multidrug ABC transporter ATP-binding protein"/>
    <property type="match status" value="1"/>
</dbReference>
<feature type="domain" description="ABC transporter" evidence="12">
    <location>
        <begin position="337"/>
        <end position="574"/>
    </location>
</feature>
<dbReference type="InterPro" id="IPR003593">
    <property type="entry name" value="AAA+_ATPase"/>
</dbReference>
<evidence type="ECO:0000256" key="1">
    <source>
        <dbReference type="ARBA" id="ARBA00004651"/>
    </source>
</evidence>
<evidence type="ECO:0000256" key="5">
    <source>
        <dbReference type="ARBA" id="ARBA00022519"/>
    </source>
</evidence>
<dbReference type="PROSITE" id="PS00211">
    <property type="entry name" value="ABC_TRANSPORTER_1"/>
    <property type="match status" value="1"/>
</dbReference>
<evidence type="ECO:0000256" key="10">
    <source>
        <dbReference type="ARBA" id="ARBA00023136"/>
    </source>
</evidence>
<keyword evidence="10 11" id="KW-0472">Membrane</keyword>
<evidence type="ECO:0000256" key="8">
    <source>
        <dbReference type="ARBA" id="ARBA00022840"/>
    </source>
</evidence>
<keyword evidence="8 14" id="KW-0067">ATP-binding</keyword>
<evidence type="ECO:0000256" key="2">
    <source>
        <dbReference type="ARBA" id="ARBA00005417"/>
    </source>
</evidence>
<evidence type="ECO:0000259" key="13">
    <source>
        <dbReference type="PROSITE" id="PS50929"/>
    </source>
</evidence>
<evidence type="ECO:0000259" key="12">
    <source>
        <dbReference type="PROSITE" id="PS50893"/>
    </source>
</evidence>
<feature type="transmembrane region" description="Helical" evidence="11">
    <location>
        <begin position="61"/>
        <end position="83"/>
    </location>
</feature>
<dbReference type="SMART" id="SM00382">
    <property type="entry name" value="AAA"/>
    <property type="match status" value="1"/>
</dbReference>
<dbReference type="Pfam" id="PF00664">
    <property type="entry name" value="ABC_membrane"/>
    <property type="match status" value="1"/>
</dbReference>
<reference evidence="14 15" key="1">
    <citation type="submission" date="2019-05" db="EMBL/GenBank/DDBJ databases">
        <authorList>
            <person name="Farhan Ul Haque M."/>
        </authorList>
    </citation>
    <scope>NUCLEOTIDE SEQUENCE [LARGE SCALE GENOMIC DNA]</scope>
    <source>
        <strain evidence="14">2</strain>
    </source>
</reference>
<dbReference type="GO" id="GO:0140359">
    <property type="term" value="F:ABC-type transporter activity"/>
    <property type="evidence" value="ECO:0007669"/>
    <property type="project" value="InterPro"/>
</dbReference>
<evidence type="ECO:0000256" key="7">
    <source>
        <dbReference type="ARBA" id="ARBA00022741"/>
    </source>
</evidence>
<dbReference type="InterPro" id="IPR036640">
    <property type="entry name" value="ABC1_TM_sf"/>
</dbReference>
<evidence type="ECO:0000313" key="14">
    <source>
        <dbReference type="EMBL" id="VTZ51924.1"/>
    </source>
</evidence>
<dbReference type="InterPro" id="IPR039421">
    <property type="entry name" value="Type_1_exporter"/>
</dbReference>
<dbReference type="GO" id="GO:0005524">
    <property type="term" value="F:ATP binding"/>
    <property type="evidence" value="ECO:0007669"/>
    <property type="project" value="UniProtKB-KW"/>
</dbReference>
<feature type="transmembrane region" description="Helical" evidence="11">
    <location>
        <begin position="135"/>
        <end position="153"/>
    </location>
</feature>
<dbReference type="EMBL" id="CABFMQ020000120">
    <property type="protein sequence ID" value="VTZ51924.1"/>
    <property type="molecule type" value="Genomic_DNA"/>
</dbReference>
<keyword evidence="6 11" id="KW-0812">Transmembrane</keyword>
<evidence type="ECO:0000256" key="9">
    <source>
        <dbReference type="ARBA" id="ARBA00022989"/>
    </source>
</evidence>
<keyword evidence="4" id="KW-1003">Cell membrane</keyword>
<dbReference type="InterPro" id="IPR027417">
    <property type="entry name" value="P-loop_NTPase"/>
</dbReference>
<dbReference type="GO" id="GO:0016887">
    <property type="term" value="F:ATP hydrolysis activity"/>
    <property type="evidence" value="ECO:0007669"/>
    <property type="project" value="InterPro"/>
</dbReference>
<keyword evidence="3" id="KW-0813">Transport</keyword>
<protein>
    <submittedName>
        <fullName evidence="14">Transport ATP-binding protein CydD</fullName>
    </submittedName>
</protein>
<dbReference type="GO" id="GO:0042883">
    <property type="term" value="P:cysteine transport"/>
    <property type="evidence" value="ECO:0007669"/>
    <property type="project" value="InterPro"/>
</dbReference>
<dbReference type="AlphaFoldDB" id="A0A8B6MAH9"/>
<dbReference type="PROSITE" id="PS50893">
    <property type="entry name" value="ABC_TRANSPORTER_2"/>
    <property type="match status" value="1"/>
</dbReference>
<dbReference type="InterPro" id="IPR017871">
    <property type="entry name" value="ABC_transporter-like_CS"/>
</dbReference>
<keyword evidence="5" id="KW-0997">Cell inner membrane</keyword>
<comment type="caution">
    <text evidence="14">The sequence shown here is derived from an EMBL/GenBank/DDBJ whole genome shotgun (WGS) entry which is preliminary data.</text>
</comment>
<proteinExistence type="inferred from homology"/>
<gene>
    <name evidence="14" type="ORF">MPC4_60013</name>
</gene>
<keyword evidence="7" id="KW-0547">Nucleotide-binding</keyword>
<evidence type="ECO:0000256" key="6">
    <source>
        <dbReference type="ARBA" id="ARBA00022692"/>
    </source>
</evidence>
<dbReference type="PROSITE" id="PS50929">
    <property type="entry name" value="ABC_TM1F"/>
    <property type="match status" value="1"/>
</dbReference>
<name>A0A8B6MAH9_METTU</name>
<sequence length="591" mass="62958">MTDAAGLLKSTRAIAAGALPLCLASGVAHGLLAVVVAWIISGVIDAVVFHSADLAAVSGRIAFLFILYFVRAAVAFVADQAGFHAAARVRRHLFGRLLAEIGTLGPVRLAGTPTGDLVTTLTDAVTAIEPYWRRWVPAMATTAILPLAILLIVAPLDWLSGVILISTAPLIVVFIALVGKGAEQANQRQWRNLARLGGHLLDAVQGLADLKLLRASKREIGIVARMADGYRRDTMSVLRLAFLSALVLEFFATVSIALVAVLIGFRLMWGEMDFRAGFFILLLAPEFYAPLRTMGAQRHARMEAIAAAERLVDLLDRPRPAAAPGNRQLAPRPAVALRFEDVHVAYADGHHALKGVNLDIASGEHIAIVGPSGAGKSTLLALLLGFVEASSGRVLVEGAPIGELDLAAWRNLIAYVPQRPHLFDGTLDDNITMGRAAANGELDAAIAAALTAARADDFIARLPDGRETRLGERGEGLSGGEAQRIALARAFFRPAPLVLFDEPTAHLDPPTERLVNEAIADLARGRTMISIAHRLATVRRADRILVLADGRIVEDGRHDELAAAGGLYARMTQRARGAMRSSASRDGRCAA</sequence>
<dbReference type="PANTHER" id="PTHR24221">
    <property type="entry name" value="ATP-BINDING CASSETTE SUB-FAMILY B"/>
    <property type="match status" value="1"/>
</dbReference>
<feature type="transmembrane region" description="Helical" evidence="11">
    <location>
        <begin position="21"/>
        <end position="41"/>
    </location>
</feature>
<keyword evidence="15" id="KW-1185">Reference proteome</keyword>
<dbReference type="RefSeq" id="WP_174513622.1">
    <property type="nucleotide sequence ID" value="NZ_CABFMQ020000120.1"/>
</dbReference>
<dbReference type="Gene3D" id="1.20.1560.10">
    <property type="entry name" value="ABC transporter type 1, transmembrane domain"/>
    <property type="match status" value="1"/>
</dbReference>
<feature type="transmembrane region" description="Helical" evidence="11">
    <location>
        <begin position="159"/>
        <end position="179"/>
    </location>
</feature>
<dbReference type="PANTHER" id="PTHR24221:SF590">
    <property type="entry name" value="COMPONENT LINKED WITH THE ASSEMBLY OF CYTOCHROME' TRANSPORT TRANSMEMBRANE ATP-BINDING PROTEIN ABC TRANSPORTER CYDD-RELATED"/>
    <property type="match status" value="1"/>
</dbReference>
<comment type="subcellular location">
    <subcellularLocation>
        <location evidence="1">Cell membrane</location>
        <topology evidence="1">Multi-pass membrane protein</topology>
    </subcellularLocation>
</comment>
<dbReference type="CDD" id="cd18584">
    <property type="entry name" value="ABC_6TM_AarD_CydD"/>
    <property type="match status" value="1"/>
</dbReference>
<evidence type="ECO:0000256" key="4">
    <source>
        <dbReference type="ARBA" id="ARBA00022475"/>
    </source>
</evidence>
<dbReference type="SUPFAM" id="SSF90123">
    <property type="entry name" value="ABC transporter transmembrane region"/>
    <property type="match status" value="1"/>
</dbReference>